<keyword evidence="2" id="KW-1185">Reference proteome</keyword>
<name>A0ABP9GT22_9ACTN</name>
<proteinExistence type="predicted"/>
<evidence type="ECO:0000313" key="1">
    <source>
        <dbReference type="EMBL" id="GAA4950820.1"/>
    </source>
</evidence>
<organism evidence="1 2">
    <name type="scientific">Yinghuangia aomiensis</name>
    <dbReference type="NCBI Taxonomy" id="676205"/>
    <lineage>
        <taxon>Bacteria</taxon>
        <taxon>Bacillati</taxon>
        <taxon>Actinomycetota</taxon>
        <taxon>Actinomycetes</taxon>
        <taxon>Kitasatosporales</taxon>
        <taxon>Streptomycetaceae</taxon>
        <taxon>Yinghuangia</taxon>
    </lineage>
</organism>
<protein>
    <submittedName>
        <fullName evidence="1">Uncharacterized protein</fullName>
    </submittedName>
</protein>
<gene>
    <name evidence="1" type="ORF">GCM10023205_09470</name>
</gene>
<dbReference type="Proteomes" id="UP001500466">
    <property type="component" value="Unassembled WGS sequence"/>
</dbReference>
<comment type="caution">
    <text evidence="1">The sequence shown here is derived from an EMBL/GenBank/DDBJ whole genome shotgun (WGS) entry which is preliminary data.</text>
</comment>
<dbReference type="RefSeq" id="WP_345673976.1">
    <property type="nucleotide sequence ID" value="NZ_BAABHS010000003.1"/>
</dbReference>
<reference evidence="2" key="1">
    <citation type="journal article" date="2019" name="Int. J. Syst. Evol. Microbiol.">
        <title>The Global Catalogue of Microorganisms (GCM) 10K type strain sequencing project: providing services to taxonomists for standard genome sequencing and annotation.</title>
        <authorList>
            <consortium name="The Broad Institute Genomics Platform"/>
            <consortium name="The Broad Institute Genome Sequencing Center for Infectious Disease"/>
            <person name="Wu L."/>
            <person name="Ma J."/>
        </authorList>
    </citation>
    <scope>NUCLEOTIDE SEQUENCE [LARGE SCALE GENOMIC DNA]</scope>
    <source>
        <strain evidence="2">JCM 17986</strain>
    </source>
</reference>
<dbReference type="EMBL" id="BAABHS010000003">
    <property type="protein sequence ID" value="GAA4950820.1"/>
    <property type="molecule type" value="Genomic_DNA"/>
</dbReference>
<accession>A0ABP9GT22</accession>
<evidence type="ECO:0000313" key="2">
    <source>
        <dbReference type="Proteomes" id="UP001500466"/>
    </source>
</evidence>
<sequence>MTANWRTGTVHLRDGYTLVGKDGGSTASADADFALEGGFVHVRIPGTDTVQIVSAPAVARITYAEAACAA</sequence>